<protein>
    <recommendedName>
        <fullName evidence="5">DUF3365 domain-containing protein</fullName>
    </recommendedName>
</protein>
<dbReference type="AlphaFoldDB" id="J9ZCD6"/>
<reference evidence="3 4" key="1">
    <citation type="journal article" date="2011" name="J. Microbiol.">
        <title>Complete genome of Leptospirillum ferriphilum ML-04 provides insight into its physiology and environmental adaptation.</title>
        <authorList>
            <person name="Mi S."/>
            <person name="Song J."/>
            <person name="Lin J."/>
            <person name="Che Y."/>
            <person name="Zheng H."/>
            <person name="Lin J."/>
        </authorList>
    </citation>
    <scope>NUCLEOTIDE SEQUENCE [LARGE SCALE GENOMIC DNA]</scope>
    <source>
        <strain evidence="3 4">ML-04</strain>
    </source>
</reference>
<sequence length="447" mass="49832">MMARRKPPRFFLSRLFVLLATAGLCALVLVFFLMLSAETDALHKARSVDLGAIRSLQTLMNSHQPEAVPHQFNLLSEMSGGRVVLLDPDGKPAFRDPSTLRKVQSFIRVPDAWFQAPHGPFVFAWPPPGVSRGLAEEVSRLAARKGDHHLLTNRQGIPTPLQPEGGMAVWSLPVPNAPSCAQCHGFDREILGSAVAFIPVPSFFPDKRRVSLWGFWPLPELNQKIIFTTVSVLAGVFFLSLIVFDEWWIRRRWGKTEEGSAPKKTKRTSAPEEAKILRPEEGTTERLTLDASDIPDLFHRISALDQELEKEIGLLPHAGIQPSGSPAHKEHLKEALDRLSGWTDAAELLVMDLGALAATRTDPLLNKAVESLSRLKNQALELERELEEEGKDESRRMPSYNELKEEDKKWVEDLRTGLQRIHAELRALHGLAKRSVVLPADPSSGKS</sequence>
<feature type="coiled-coil region" evidence="1">
    <location>
        <begin position="365"/>
        <end position="392"/>
    </location>
</feature>
<evidence type="ECO:0008006" key="5">
    <source>
        <dbReference type="Google" id="ProtNLM"/>
    </source>
</evidence>
<keyword evidence="2" id="KW-0812">Transmembrane</keyword>
<keyword evidence="1" id="KW-0175">Coiled coil</keyword>
<dbReference type="Gene3D" id="3.30.450.290">
    <property type="match status" value="1"/>
</dbReference>
<evidence type="ECO:0000256" key="2">
    <source>
        <dbReference type="SAM" id="Phobius"/>
    </source>
</evidence>
<proteinExistence type="predicted"/>
<feature type="transmembrane region" description="Helical" evidence="2">
    <location>
        <begin position="225"/>
        <end position="244"/>
    </location>
</feature>
<evidence type="ECO:0000313" key="4">
    <source>
        <dbReference type="Proteomes" id="UP000006177"/>
    </source>
</evidence>
<organism evidence="3 4">
    <name type="scientific">Leptospirillum ferriphilum (strain ML-04)</name>
    <dbReference type="NCBI Taxonomy" id="1048260"/>
    <lineage>
        <taxon>Bacteria</taxon>
        <taxon>Pseudomonadati</taxon>
        <taxon>Nitrospirota</taxon>
        <taxon>Nitrospiria</taxon>
        <taxon>Nitrospirales</taxon>
        <taxon>Nitrospiraceae</taxon>
        <taxon>Leptospirillum</taxon>
    </lineage>
</organism>
<dbReference type="Proteomes" id="UP000006177">
    <property type="component" value="Chromosome"/>
</dbReference>
<accession>J9ZCD6</accession>
<dbReference type="HOGENOM" id="CLU_599639_0_0_0"/>
<keyword evidence="2" id="KW-0472">Membrane</keyword>
<evidence type="ECO:0000256" key="1">
    <source>
        <dbReference type="SAM" id="Coils"/>
    </source>
</evidence>
<name>J9ZCD6_LEPFM</name>
<dbReference type="PATRIC" id="fig|1048260.3.peg.1416"/>
<gene>
    <name evidence="3" type="ordered locus">LFML04_1308</name>
</gene>
<dbReference type="STRING" id="1048260.LFML04_1308"/>
<evidence type="ECO:0000313" key="3">
    <source>
        <dbReference type="EMBL" id="AFS53533.1"/>
    </source>
</evidence>
<dbReference type="KEGG" id="lfi:LFML04_1308"/>
<keyword evidence="2" id="KW-1133">Transmembrane helix</keyword>
<dbReference type="EMBL" id="CP002919">
    <property type="protein sequence ID" value="AFS53533.1"/>
    <property type="molecule type" value="Genomic_DNA"/>
</dbReference>